<gene>
    <name evidence="7" type="ORF">SAMN05216352_107141</name>
</gene>
<proteinExistence type="inferred from homology"/>
<dbReference type="Pfam" id="PF00195">
    <property type="entry name" value="Chal_sti_synt_N"/>
    <property type="match status" value="1"/>
</dbReference>
<dbReference type="AlphaFoldDB" id="A0A1G8KAS3"/>
<dbReference type="InterPro" id="IPR011141">
    <property type="entry name" value="Polyketide_synthase_type-III"/>
</dbReference>
<dbReference type="GO" id="GO:0030639">
    <property type="term" value="P:polyketide biosynthetic process"/>
    <property type="evidence" value="ECO:0007669"/>
    <property type="project" value="TreeGrafter"/>
</dbReference>
<dbReference type="Proteomes" id="UP000199017">
    <property type="component" value="Unassembled WGS sequence"/>
</dbReference>
<name>A0A1G8KAS3_9BACI</name>
<dbReference type="InterPro" id="IPR001099">
    <property type="entry name" value="Chalcone/stilbene_synt_N"/>
</dbReference>
<dbReference type="Gene3D" id="3.40.47.10">
    <property type="match status" value="2"/>
</dbReference>
<keyword evidence="8" id="KW-1185">Reference proteome</keyword>
<dbReference type="InterPro" id="IPR016039">
    <property type="entry name" value="Thiolase-like"/>
</dbReference>
<dbReference type="PANTHER" id="PTHR11877">
    <property type="entry name" value="HYDROXYMETHYLGLUTARYL-COA SYNTHASE"/>
    <property type="match status" value="1"/>
</dbReference>
<organism evidence="7 8">
    <name type="scientific">Alteribacillus bidgolensis</name>
    <dbReference type="NCBI Taxonomy" id="930129"/>
    <lineage>
        <taxon>Bacteria</taxon>
        <taxon>Bacillati</taxon>
        <taxon>Bacillota</taxon>
        <taxon>Bacilli</taxon>
        <taxon>Bacillales</taxon>
        <taxon>Bacillaceae</taxon>
        <taxon>Alteribacillus</taxon>
    </lineage>
</organism>
<evidence type="ECO:0000256" key="1">
    <source>
        <dbReference type="ARBA" id="ARBA00005531"/>
    </source>
</evidence>
<evidence type="ECO:0000256" key="3">
    <source>
        <dbReference type="ARBA" id="ARBA00023315"/>
    </source>
</evidence>
<dbReference type="OrthoDB" id="9786288at2"/>
<dbReference type="PANTHER" id="PTHR11877:SF99">
    <property type="entry name" value="1,3,6,8-TETRAHYDROXYNAPHTHALENE SYNTHASE"/>
    <property type="match status" value="1"/>
</dbReference>
<dbReference type="EMBL" id="FNDU01000007">
    <property type="protein sequence ID" value="SDI40545.1"/>
    <property type="molecule type" value="Genomic_DNA"/>
</dbReference>
<dbReference type="CDD" id="cd00831">
    <property type="entry name" value="CHS_like"/>
    <property type="match status" value="1"/>
</dbReference>
<dbReference type="SUPFAM" id="SSF53901">
    <property type="entry name" value="Thiolase-like"/>
    <property type="match status" value="1"/>
</dbReference>
<evidence type="ECO:0000313" key="8">
    <source>
        <dbReference type="Proteomes" id="UP000199017"/>
    </source>
</evidence>
<dbReference type="Pfam" id="PF02797">
    <property type="entry name" value="Chal_sti_synt_C"/>
    <property type="match status" value="1"/>
</dbReference>
<evidence type="ECO:0000256" key="2">
    <source>
        <dbReference type="ARBA" id="ARBA00022679"/>
    </source>
</evidence>
<feature type="active site" description="Acyl-thioester intermediate" evidence="4">
    <location>
        <position position="139"/>
    </location>
</feature>
<feature type="domain" description="Chalcone/stilbene synthase C-terminal" evidence="6">
    <location>
        <begin position="216"/>
        <end position="347"/>
    </location>
</feature>
<dbReference type="STRING" id="930129.SAMN05216352_107141"/>
<sequence>MPFIQHVETADAPYRVTQQETVEVVRELFGNSFSDIDRLLKVFGNGQIESRFLAAPLSWFQQNHDFEEKNQLYIKQALTLGSEAVMRCLQETNTSKEEIDAFFFISSSGMATPTIDARIMNELNFPSHIKRIPIWGLGCAGGASALSRAHEYLLAYPSAKVLVLCLELCSLTFQRDDTSKSNLIGTSLFADGAACVLMTGEKVKHKNTCPRTIDTMSTLMPYSEDVMGWDIKNEGLHVIFSRDIPAIIEEWLKPNVTAFLKKLDKSSADIDHFVAHPGGKKVLQAYERALGFSEEKTEPAREVLAVQGNMSSPTVLYVLKKIMQKKPSYGENGIVTALGPGFSSELLWLEWGEKE</sequence>
<accession>A0A1G8KAS3</accession>
<evidence type="ECO:0000313" key="7">
    <source>
        <dbReference type="EMBL" id="SDI40545.1"/>
    </source>
</evidence>
<dbReference type="GO" id="GO:0016747">
    <property type="term" value="F:acyltransferase activity, transferring groups other than amino-acyl groups"/>
    <property type="evidence" value="ECO:0007669"/>
    <property type="project" value="InterPro"/>
</dbReference>
<dbReference type="RefSeq" id="WP_091585590.1">
    <property type="nucleotide sequence ID" value="NZ_FNDU01000007.1"/>
</dbReference>
<evidence type="ECO:0000256" key="4">
    <source>
        <dbReference type="PIRSR" id="PIRSR000451-1"/>
    </source>
</evidence>
<evidence type="ECO:0000259" key="5">
    <source>
        <dbReference type="Pfam" id="PF00195"/>
    </source>
</evidence>
<keyword evidence="2" id="KW-0808">Transferase</keyword>
<evidence type="ECO:0000259" key="6">
    <source>
        <dbReference type="Pfam" id="PF02797"/>
    </source>
</evidence>
<reference evidence="7 8" key="1">
    <citation type="submission" date="2016-10" db="EMBL/GenBank/DDBJ databases">
        <authorList>
            <person name="de Groot N.N."/>
        </authorList>
    </citation>
    <scope>NUCLEOTIDE SEQUENCE [LARGE SCALE GENOMIC DNA]</scope>
    <source>
        <strain evidence="8">P4B,CCM 7963,CECT 7998,DSM 25260,IBRC-M 10614,KCTC 13821</strain>
    </source>
</reference>
<dbReference type="PIRSF" id="PIRSF000451">
    <property type="entry name" value="PKS_III"/>
    <property type="match status" value="1"/>
</dbReference>
<protein>
    <submittedName>
        <fullName evidence="7">15-methylpalmitoyl-4-hydroxy-2-pyrone synthase</fullName>
    </submittedName>
</protein>
<keyword evidence="3" id="KW-0012">Acyltransferase</keyword>
<comment type="similarity">
    <text evidence="1">Belongs to the thiolase-like superfamily. Chalcone/stilbene synthases family.</text>
</comment>
<feature type="domain" description="Chalcone/stilbene synthase N-terminal" evidence="5">
    <location>
        <begin position="66"/>
        <end position="198"/>
    </location>
</feature>
<dbReference type="InterPro" id="IPR012328">
    <property type="entry name" value="Chalcone/stilbene_synt_C"/>
</dbReference>